<gene>
    <name evidence="3" type="ORF">M0L44_06335</name>
</gene>
<evidence type="ECO:0000259" key="2">
    <source>
        <dbReference type="Pfam" id="PF12697"/>
    </source>
</evidence>
<proteinExistence type="inferred from homology"/>
<comment type="similarity">
    <text evidence="1">Belongs to the AB hydrolase superfamily.</text>
</comment>
<dbReference type="Gene3D" id="3.40.50.1820">
    <property type="entry name" value="alpha/beta hydrolase"/>
    <property type="match status" value="1"/>
</dbReference>
<dbReference type="GO" id="GO:0016787">
    <property type="term" value="F:hydrolase activity"/>
    <property type="evidence" value="ECO:0007669"/>
    <property type="project" value="UniProtKB-KW"/>
</dbReference>
<evidence type="ECO:0000313" key="4">
    <source>
        <dbReference type="Proteomes" id="UP001204851"/>
    </source>
</evidence>
<dbReference type="EMBL" id="JAMXMC010000003">
    <property type="protein sequence ID" value="MCO5976335.1"/>
    <property type="molecule type" value="Genomic_DNA"/>
</dbReference>
<keyword evidence="4" id="KW-1185">Reference proteome</keyword>
<dbReference type="RefSeq" id="WP_252768805.1">
    <property type="nucleotide sequence ID" value="NZ_JAMXMC010000003.1"/>
</dbReference>
<dbReference type="Pfam" id="PF12697">
    <property type="entry name" value="Abhydrolase_6"/>
    <property type="match status" value="1"/>
</dbReference>
<protein>
    <submittedName>
        <fullName evidence="3">Alpha/beta hydrolase</fullName>
    </submittedName>
</protein>
<comment type="caution">
    <text evidence="3">The sequence shown here is derived from an EMBL/GenBank/DDBJ whole genome shotgun (WGS) entry which is preliminary data.</text>
</comment>
<dbReference type="PANTHER" id="PTHR43039">
    <property type="entry name" value="ESTERASE-RELATED"/>
    <property type="match status" value="1"/>
</dbReference>
<reference evidence="3 4" key="1">
    <citation type="submission" date="2022-06" db="EMBL/GenBank/DDBJ databases">
        <title>Ideonella sp. NS12-5 Genome sequencing and assembly.</title>
        <authorList>
            <person name="Jung Y."/>
        </authorList>
    </citation>
    <scope>NUCLEOTIDE SEQUENCE [LARGE SCALE GENOMIC DNA]</scope>
    <source>
        <strain evidence="3 4">NS12-5</strain>
    </source>
</reference>
<evidence type="ECO:0000313" key="3">
    <source>
        <dbReference type="EMBL" id="MCO5976335.1"/>
    </source>
</evidence>
<dbReference type="PRINTS" id="PR00111">
    <property type="entry name" value="ABHYDROLASE"/>
</dbReference>
<dbReference type="InterPro" id="IPR029058">
    <property type="entry name" value="AB_hydrolase_fold"/>
</dbReference>
<evidence type="ECO:0000256" key="1">
    <source>
        <dbReference type="ARBA" id="ARBA00008645"/>
    </source>
</evidence>
<dbReference type="Proteomes" id="UP001204851">
    <property type="component" value="Unassembled WGS sequence"/>
</dbReference>
<dbReference type="InterPro" id="IPR000073">
    <property type="entry name" value="AB_hydrolase_1"/>
</dbReference>
<sequence length="272" mass="29643">MPLPDPTSSPAARHRVTVHGPADAARTLLLVHGFGTDQTVWNDLLPRLDPALRVITYDQAGCGQCDPSLFVQHRYLNLHGFAHDLAALARDLDLRDAILVGHSFGAMVGVLAALEVPDCFSRLALIGASPRYLDDGDYRGGFQEEDIEQVYRVAMANYSGWADTFAPVAVGDANGPDLAEHFARSLKAIPPERALTILCAILQSDHRQALPKLNHPVLLLQTQRDSFVPLAVAQYMADHLPQAELRLLDAQGHLPHLTSPAQVADALHPFLQ</sequence>
<dbReference type="SUPFAM" id="SSF53474">
    <property type="entry name" value="alpha/beta-Hydrolases"/>
    <property type="match status" value="1"/>
</dbReference>
<keyword evidence="3" id="KW-0378">Hydrolase</keyword>
<name>A0ABT1BJF6_9BURK</name>
<accession>A0ABT1BJF6</accession>
<feature type="domain" description="AB hydrolase-1" evidence="2">
    <location>
        <begin position="28"/>
        <end position="266"/>
    </location>
</feature>
<organism evidence="3 4">
    <name type="scientific">Ideonella oryzae</name>
    <dbReference type="NCBI Taxonomy" id="2937441"/>
    <lineage>
        <taxon>Bacteria</taxon>
        <taxon>Pseudomonadati</taxon>
        <taxon>Pseudomonadota</taxon>
        <taxon>Betaproteobacteria</taxon>
        <taxon>Burkholderiales</taxon>
        <taxon>Sphaerotilaceae</taxon>
        <taxon>Ideonella</taxon>
    </lineage>
</organism>